<proteinExistence type="predicted"/>
<evidence type="ECO:0000313" key="1">
    <source>
        <dbReference type="EMBL" id="MBN8661627.1"/>
    </source>
</evidence>
<name>A0A8J7PBP3_9BACT</name>
<gene>
    <name evidence="1" type="ORF">J0M35_14775</name>
</gene>
<dbReference type="EMBL" id="JAFLCK010000022">
    <property type="protein sequence ID" value="MBN8661627.1"/>
    <property type="molecule type" value="Genomic_DNA"/>
</dbReference>
<organism evidence="1 2">
    <name type="scientific">Candidatus Obscuribacter phosphatis</name>
    <dbReference type="NCBI Taxonomy" id="1906157"/>
    <lineage>
        <taxon>Bacteria</taxon>
        <taxon>Bacillati</taxon>
        <taxon>Candidatus Melainabacteria</taxon>
        <taxon>Candidatus Obscuribacterales</taxon>
        <taxon>Candidatus Obscuribacteraceae</taxon>
        <taxon>Candidatus Obscuribacter</taxon>
    </lineage>
</organism>
<accession>A0A8J7PBP3</accession>
<evidence type="ECO:0000313" key="2">
    <source>
        <dbReference type="Proteomes" id="UP000664277"/>
    </source>
</evidence>
<dbReference type="AlphaFoldDB" id="A0A8J7PBP3"/>
<dbReference type="Proteomes" id="UP000664277">
    <property type="component" value="Unassembled WGS sequence"/>
</dbReference>
<comment type="caution">
    <text evidence="1">The sequence shown here is derived from an EMBL/GenBank/DDBJ whole genome shotgun (WGS) entry which is preliminary data.</text>
</comment>
<sequence length="123" mass="14013">MEKKVESVSHIEKLPLERIAELANFIEISTGNAEDIFRKLEKALDSLSTAAPSGFGAISGEVDKVYRREMDKLKVCSSTLDRWRGQEPDPSQTREIERIGWELTQLQSKYLRIIQMAEKLSSD</sequence>
<protein>
    <submittedName>
        <fullName evidence="1">Uncharacterized protein</fullName>
    </submittedName>
</protein>
<reference evidence="1" key="1">
    <citation type="submission" date="2021-02" db="EMBL/GenBank/DDBJ databases">
        <title>Genome-Resolved Metagenomics of a Microbial Community Performing Photosynthetic Biological Nutrient Removal.</title>
        <authorList>
            <person name="Mcdaniel E.A."/>
        </authorList>
    </citation>
    <scope>NUCLEOTIDE SEQUENCE</scope>
    <source>
        <strain evidence="1">UWPOB_OBS1</strain>
    </source>
</reference>